<protein>
    <recommendedName>
        <fullName evidence="10">Reverse transcriptase domain-containing protein</fullName>
    </recommendedName>
</protein>
<dbReference type="PANTHER" id="PTHR37984:SF5">
    <property type="entry name" value="PROTEIN NYNRIN-LIKE"/>
    <property type="match status" value="1"/>
</dbReference>
<dbReference type="GO" id="GO:0008233">
    <property type="term" value="F:peptidase activity"/>
    <property type="evidence" value="ECO:0007669"/>
    <property type="project" value="UniProtKB-KW"/>
</dbReference>
<feature type="region of interest" description="Disordered" evidence="9">
    <location>
        <begin position="232"/>
        <end position="277"/>
    </location>
</feature>
<dbReference type="EMBL" id="CAJOBA010009168">
    <property type="protein sequence ID" value="CAF3845239.1"/>
    <property type="molecule type" value="Genomic_DNA"/>
</dbReference>
<dbReference type="PROSITE" id="PS50878">
    <property type="entry name" value="RT_POL"/>
    <property type="match status" value="1"/>
</dbReference>
<evidence type="ECO:0000256" key="5">
    <source>
        <dbReference type="ARBA" id="ARBA00022759"/>
    </source>
</evidence>
<evidence type="ECO:0000256" key="2">
    <source>
        <dbReference type="ARBA" id="ARBA00022679"/>
    </source>
</evidence>
<dbReference type="InterPro" id="IPR043128">
    <property type="entry name" value="Rev_trsase/Diguanyl_cyclase"/>
</dbReference>
<dbReference type="SUPFAM" id="SSF56672">
    <property type="entry name" value="DNA/RNA polymerases"/>
    <property type="match status" value="1"/>
</dbReference>
<feature type="domain" description="Reverse transcriptase" evidence="10">
    <location>
        <begin position="520"/>
        <end position="699"/>
    </location>
</feature>
<evidence type="ECO:0000256" key="1">
    <source>
        <dbReference type="ARBA" id="ARBA00022670"/>
    </source>
</evidence>
<dbReference type="AlphaFoldDB" id="A0A815EST7"/>
<sequence>MSESAKSKAAAKTLEDEEEVQKVLNSFSQQQLLSIRSKSEQNRCEAWSNSDISTSAPAAFTASTVATVVPAVVASVSQLPSHLQALTLITQQLIASGAGMALSASTSSSRAALEQHQEYCPTMVDSQHVSFQQHPLSTNSHRKTIDDPLPPSEPRLRPVPMTSHTTLLIEQVRQLQHELKQEKSKVGRLQEEDATVRHSSSSTSNKHSCTQTIDECSSGIWDEINLNQKAAIRKSKKSRKSLKKLDRRPSPSISTGDEEMTPKHHSQKSTKILQPSTTPMLNLTMSIPDNITKFGGTTKEAPGRFIIEYQQKARTAYGWSDQATLNGINSKSVKDEKNDSTTIIADDSNDDTMSEEDALQQDVEGDDHDPLSDVVGPEGSSVEPVGWVEAEITHPNPTKHHGPVASDPTLELEPLMPVINKEGLTHVETHIDTYIDSHNLMGEVEEEDLDLPSASLSDAEEKRLSDLVLKYAGLFTSQPGRTNIIKHHIDVGDAKPIKQQPYRALLPRRNYITQERIQMQEQNIIEPATGPWAAPVTLQRKRDGTMRFCIDFRRLNAVTVRDAYPLPRIDDTLDALHDAQFFSTLDLRSGFWQVELDEESKEKTAFVTHEGLFQFIVMPFGLTNAPATFQRLMDLVLSGLKWRCCLLYLDDVIIYSSTFDQHLKDIDDVLGRLSESNLTLKATKCHFCQKELRYLGHIVSADGIRPDPEKLRTVRDFPVPFKVKDVRSFLGLTGYYRRFIRSYATIAEPLLKLIRVKHSPIFVWTPEWQDSFEELKQKLITSPVISYPDFNYPFILQLDASNYGLGAILAQKVLPEGDEHVIAYASRT</sequence>
<evidence type="ECO:0000256" key="6">
    <source>
        <dbReference type="ARBA" id="ARBA00022801"/>
    </source>
</evidence>
<feature type="region of interest" description="Disordered" evidence="9">
    <location>
        <begin position="330"/>
        <end position="370"/>
    </location>
</feature>
<dbReference type="Proteomes" id="UP000663829">
    <property type="component" value="Unassembled WGS sequence"/>
</dbReference>
<feature type="region of interest" description="Disordered" evidence="9">
    <location>
        <begin position="179"/>
        <end position="211"/>
    </location>
</feature>
<dbReference type="OrthoDB" id="9950135at2759"/>
<name>A0A815EST7_9BILA</name>
<keyword evidence="15" id="KW-1185">Reference proteome</keyword>
<keyword evidence="7" id="KW-0695">RNA-directed DNA polymerase</keyword>
<dbReference type="Proteomes" id="UP000677228">
    <property type="component" value="Unassembled WGS sequence"/>
</dbReference>
<dbReference type="Gene3D" id="3.10.10.10">
    <property type="entry name" value="HIV Type 1 Reverse Transcriptase, subunit A, domain 1"/>
    <property type="match status" value="1"/>
</dbReference>
<organism evidence="12 15">
    <name type="scientific">Didymodactylos carnosus</name>
    <dbReference type="NCBI Taxonomy" id="1234261"/>
    <lineage>
        <taxon>Eukaryota</taxon>
        <taxon>Metazoa</taxon>
        <taxon>Spiralia</taxon>
        <taxon>Gnathifera</taxon>
        <taxon>Rotifera</taxon>
        <taxon>Eurotatoria</taxon>
        <taxon>Bdelloidea</taxon>
        <taxon>Philodinida</taxon>
        <taxon>Philodinidae</taxon>
        <taxon>Didymodactylos</taxon>
    </lineage>
</organism>
<gene>
    <name evidence="12" type="ORF">GPM918_LOCUS29242</name>
    <name evidence="11" type="ORF">OVA965_LOCUS18425</name>
    <name evidence="14" type="ORF">SRO942_LOCUS29808</name>
    <name evidence="13" type="ORF">TMI583_LOCUS18439</name>
</gene>
<keyword evidence="1" id="KW-0645">Protease</keyword>
<dbReference type="PANTHER" id="PTHR37984">
    <property type="entry name" value="PROTEIN CBG26694"/>
    <property type="match status" value="1"/>
</dbReference>
<dbReference type="FunFam" id="3.10.10.10:FF:000007">
    <property type="entry name" value="Retrovirus-related Pol polyprotein from transposon 17.6-like Protein"/>
    <property type="match status" value="1"/>
</dbReference>
<dbReference type="GO" id="GO:0006508">
    <property type="term" value="P:proteolysis"/>
    <property type="evidence" value="ECO:0007669"/>
    <property type="project" value="UniProtKB-KW"/>
</dbReference>
<dbReference type="InterPro" id="IPR050951">
    <property type="entry name" value="Retrovirus_Pol_polyprotein"/>
</dbReference>
<evidence type="ECO:0000259" key="10">
    <source>
        <dbReference type="PROSITE" id="PS50878"/>
    </source>
</evidence>
<keyword evidence="2" id="KW-0808">Transferase</keyword>
<evidence type="ECO:0000256" key="3">
    <source>
        <dbReference type="ARBA" id="ARBA00022695"/>
    </source>
</evidence>
<reference evidence="12" key="1">
    <citation type="submission" date="2021-02" db="EMBL/GenBank/DDBJ databases">
        <authorList>
            <person name="Nowell W R."/>
        </authorList>
    </citation>
    <scope>NUCLEOTIDE SEQUENCE</scope>
</reference>
<evidence type="ECO:0000313" key="15">
    <source>
        <dbReference type="Proteomes" id="UP000663829"/>
    </source>
</evidence>
<comment type="caution">
    <text evidence="12">The sequence shown here is derived from an EMBL/GenBank/DDBJ whole genome shotgun (WGS) entry which is preliminary data.</text>
</comment>
<evidence type="ECO:0000313" key="13">
    <source>
        <dbReference type="EMBL" id="CAF3845239.1"/>
    </source>
</evidence>
<dbReference type="EMBL" id="CAJOBC010045244">
    <property type="protein sequence ID" value="CAF4158189.1"/>
    <property type="molecule type" value="Genomic_DNA"/>
</dbReference>
<dbReference type="Proteomes" id="UP000681722">
    <property type="component" value="Unassembled WGS sequence"/>
</dbReference>
<evidence type="ECO:0000256" key="8">
    <source>
        <dbReference type="ARBA" id="ARBA00023268"/>
    </source>
</evidence>
<dbReference type="GO" id="GO:0004519">
    <property type="term" value="F:endonuclease activity"/>
    <property type="evidence" value="ECO:0007669"/>
    <property type="project" value="UniProtKB-KW"/>
</dbReference>
<evidence type="ECO:0000313" key="11">
    <source>
        <dbReference type="EMBL" id="CAF1082390.1"/>
    </source>
</evidence>
<dbReference type="EMBL" id="CAJNOK010009151">
    <property type="protein sequence ID" value="CAF1082390.1"/>
    <property type="molecule type" value="Genomic_DNA"/>
</dbReference>
<accession>A0A815EST7</accession>
<dbReference type="Pfam" id="PF00078">
    <property type="entry name" value="RVT_1"/>
    <property type="match status" value="1"/>
</dbReference>
<evidence type="ECO:0000256" key="9">
    <source>
        <dbReference type="SAM" id="MobiDB-lite"/>
    </source>
</evidence>
<keyword evidence="8" id="KW-0511">Multifunctional enzyme</keyword>
<keyword evidence="4" id="KW-0540">Nuclease</keyword>
<proteinExistence type="predicted"/>
<keyword evidence="3" id="KW-0548">Nucleotidyltransferase</keyword>
<dbReference type="EMBL" id="CAJNOQ010013184">
    <property type="protein sequence ID" value="CAF1316177.1"/>
    <property type="molecule type" value="Genomic_DNA"/>
</dbReference>
<dbReference type="InterPro" id="IPR000477">
    <property type="entry name" value="RT_dom"/>
</dbReference>
<feature type="region of interest" description="Disordered" evidence="9">
    <location>
        <begin position="134"/>
        <end position="159"/>
    </location>
</feature>
<keyword evidence="5" id="KW-0255">Endonuclease</keyword>
<feature type="compositionally biased region" description="Acidic residues" evidence="9">
    <location>
        <begin position="347"/>
        <end position="367"/>
    </location>
</feature>
<feature type="compositionally biased region" description="Basic residues" evidence="9">
    <location>
        <begin position="232"/>
        <end position="242"/>
    </location>
</feature>
<dbReference type="Gene3D" id="3.30.70.270">
    <property type="match status" value="2"/>
</dbReference>
<evidence type="ECO:0000256" key="7">
    <source>
        <dbReference type="ARBA" id="ARBA00022918"/>
    </source>
</evidence>
<keyword evidence="6" id="KW-0378">Hydrolase</keyword>
<dbReference type="InterPro" id="IPR043502">
    <property type="entry name" value="DNA/RNA_pol_sf"/>
</dbReference>
<evidence type="ECO:0000256" key="4">
    <source>
        <dbReference type="ARBA" id="ARBA00022722"/>
    </source>
</evidence>
<dbReference type="GO" id="GO:0003964">
    <property type="term" value="F:RNA-directed DNA polymerase activity"/>
    <property type="evidence" value="ECO:0007669"/>
    <property type="project" value="UniProtKB-KW"/>
</dbReference>
<feature type="compositionally biased region" description="Basic and acidic residues" evidence="9">
    <location>
        <begin position="179"/>
        <end position="196"/>
    </location>
</feature>
<evidence type="ECO:0000313" key="12">
    <source>
        <dbReference type="EMBL" id="CAF1316177.1"/>
    </source>
</evidence>
<dbReference type="Proteomes" id="UP000682733">
    <property type="component" value="Unassembled WGS sequence"/>
</dbReference>
<dbReference type="InterPro" id="IPR041577">
    <property type="entry name" value="RT_RNaseH_2"/>
</dbReference>
<dbReference type="CDD" id="cd01647">
    <property type="entry name" value="RT_LTR"/>
    <property type="match status" value="1"/>
</dbReference>
<dbReference type="Pfam" id="PF17919">
    <property type="entry name" value="RT_RNaseH_2"/>
    <property type="match status" value="1"/>
</dbReference>
<dbReference type="FunFam" id="3.30.70.270:FF:000020">
    <property type="entry name" value="Transposon Tf2-6 polyprotein-like Protein"/>
    <property type="match status" value="1"/>
</dbReference>
<evidence type="ECO:0000313" key="14">
    <source>
        <dbReference type="EMBL" id="CAF4158189.1"/>
    </source>
</evidence>